<dbReference type="PANTHER" id="PTHR28552">
    <property type="entry name" value="SHADOW OF PRION PROTEIN"/>
    <property type="match status" value="1"/>
</dbReference>
<comment type="caution">
    <text evidence="14">The sequence shown here is derived from an EMBL/GenBank/DDBJ whole genome shotgun (WGS) entry which is preliminary data.</text>
</comment>
<accession>A0AAV2ZV33</accession>
<dbReference type="GO" id="GO:0098552">
    <property type="term" value="C:side of membrane"/>
    <property type="evidence" value="ECO:0007669"/>
    <property type="project" value="UniProtKB-KW"/>
</dbReference>
<dbReference type="InterPro" id="IPR029238">
    <property type="entry name" value="Shadoo"/>
</dbReference>
<feature type="signal peptide" evidence="13">
    <location>
        <begin position="1"/>
        <end position="24"/>
    </location>
</feature>
<keyword evidence="11" id="KW-0449">Lipoprotein</keyword>
<reference evidence="14" key="1">
    <citation type="thesis" date="2020" institute="ProQuest LLC" country="789 East Eisenhower Parkway, Ann Arbor, MI, USA">
        <title>Comparative Genomics and Chromosome Evolution.</title>
        <authorList>
            <person name="Mudd A.B."/>
        </authorList>
    </citation>
    <scope>NUCLEOTIDE SEQUENCE</scope>
    <source>
        <strain evidence="14">1538</strain>
        <tissue evidence="14">Blood</tissue>
    </source>
</reference>
<organism evidence="14 15">
    <name type="scientific">Pyxicephalus adspersus</name>
    <name type="common">African bullfrog</name>
    <dbReference type="NCBI Taxonomy" id="30357"/>
    <lineage>
        <taxon>Eukaryota</taxon>
        <taxon>Metazoa</taxon>
        <taxon>Chordata</taxon>
        <taxon>Craniata</taxon>
        <taxon>Vertebrata</taxon>
        <taxon>Euteleostomi</taxon>
        <taxon>Amphibia</taxon>
        <taxon>Batrachia</taxon>
        <taxon>Anura</taxon>
        <taxon>Neobatrachia</taxon>
        <taxon>Ranoidea</taxon>
        <taxon>Pyxicephalidae</taxon>
        <taxon>Pyxicephalinae</taxon>
        <taxon>Pyxicephalus</taxon>
    </lineage>
</organism>
<evidence type="ECO:0000256" key="4">
    <source>
        <dbReference type="ARBA" id="ARBA00022475"/>
    </source>
</evidence>
<dbReference type="PANTHER" id="PTHR28552:SF1">
    <property type="entry name" value="SHADOW OF PRION PROTEIN"/>
    <property type="match status" value="1"/>
</dbReference>
<evidence type="ECO:0000256" key="12">
    <source>
        <dbReference type="SAM" id="MobiDB-lite"/>
    </source>
</evidence>
<keyword evidence="10" id="KW-0325">Glycoprotein</keyword>
<feature type="region of interest" description="Disordered" evidence="12">
    <location>
        <begin position="25"/>
        <end position="48"/>
    </location>
</feature>
<dbReference type="GO" id="GO:0005886">
    <property type="term" value="C:plasma membrane"/>
    <property type="evidence" value="ECO:0007669"/>
    <property type="project" value="UniProtKB-SubCell"/>
</dbReference>
<name>A0AAV2ZV33_PYXAD</name>
<sequence length="135" mass="14295">MRISSAVCWSILLLVALLTHNVTTKGGRGGARGGARGSSRGTSRFHAKSSTRYGSFRVATGAAAAGAVAGAAAGMAGRSRWRYDDNSEERLQSGNRTNEGSYSYRAWTSGAKTLHTSLAITLTPLFTTTVKLYYL</sequence>
<gene>
    <name evidence="14" type="ORF">GDO54_004666</name>
</gene>
<evidence type="ECO:0000256" key="7">
    <source>
        <dbReference type="ARBA" id="ARBA00022729"/>
    </source>
</evidence>
<protein>
    <recommendedName>
        <fullName evidence="3">Shadow of prion protein</fullName>
    </recommendedName>
</protein>
<keyword evidence="8" id="KW-0034">Amyloid</keyword>
<dbReference type="Pfam" id="PF14999">
    <property type="entry name" value="Shadoo"/>
    <property type="match status" value="1"/>
</dbReference>
<comment type="subcellular location">
    <subcellularLocation>
        <location evidence="1">Cell membrane</location>
        <topology evidence="1">Lipid-anchor</topology>
        <topology evidence="1">GPI-anchor</topology>
    </subcellularLocation>
</comment>
<keyword evidence="7 13" id="KW-0732">Signal</keyword>
<proteinExistence type="inferred from homology"/>
<comment type="similarity">
    <text evidence="2">Belongs to the SPRN family.</text>
</comment>
<keyword evidence="6" id="KW-0640">Prion</keyword>
<evidence type="ECO:0000256" key="5">
    <source>
        <dbReference type="ARBA" id="ARBA00022622"/>
    </source>
</evidence>
<keyword evidence="5" id="KW-0336">GPI-anchor</keyword>
<keyword evidence="4" id="KW-1003">Cell membrane</keyword>
<evidence type="ECO:0000256" key="13">
    <source>
        <dbReference type="SAM" id="SignalP"/>
    </source>
</evidence>
<evidence type="ECO:0000256" key="8">
    <source>
        <dbReference type="ARBA" id="ARBA00023087"/>
    </source>
</evidence>
<evidence type="ECO:0000256" key="1">
    <source>
        <dbReference type="ARBA" id="ARBA00004609"/>
    </source>
</evidence>
<dbReference type="AlphaFoldDB" id="A0AAV2ZV33"/>
<evidence type="ECO:0000256" key="10">
    <source>
        <dbReference type="ARBA" id="ARBA00023180"/>
    </source>
</evidence>
<feature type="chain" id="PRO_5043965824" description="Shadow of prion protein" evidence="13">
    <location>
        <begin position="25"/>
        <end position="135"/>
    </location>
</feature>
<dbReference type="EMBL" id="DYDO01000012">
    <property type="protein sequence ID" value="DBA15457.1"/>
    <property type="molecule type" value="Genomic_DNA"/>
</dbReference>
<keyword evidence="9" id="KW-0472">Membrane</keyword>
<dbReference type="Proteomes" id="UP001181693">
    <property type="component" value="Unassembled WGS sequence"/>
</dbReference>
<evidence type="ECO:0000313" key="14">
    <source>
        <dbReference type="EMBL" id="DBA15457.1"/>
    </source>
</evidence>
<evidence type="ECO:0000313" key="15">
    <source>
        <dbReference type="Proteomes" id="UP001181693"/>
    </source>
</evidence>
<evidence type="ECO:0000256" key="3">
    <source>
        <dbReference type="ARBA" id="ARBA00014397"/>
    </source>
</evidence>
<dbReference type="GO" id="GO:0006606">
    <property type="term" value="P:protein import into nucleus"/>
    <property type="evidence" value="ECO:0007669"/>
    <property type="project" value="TreeGrafter"/>
</dbReference>
<evidence type="ECO:0000256" key="6">
    <source>
        <dbReference type="ARBA" id="ARBA00022678"/>
    </source>
</evidence>
<evidence type="ECO:0000256" key="11">
    <source>
        <dbReference type="ARBA" id="ARBA00023288"/>
    </source>
</evidence>
<feature type="compositionally biased region" description="Gly residues" evidence="12">
    <location>
        <begin position="26"/>
        <end position="36"/>
    </location>
</feature>
<dbReference type="GO" id="GO:0005634">
    <property type="term" value="C:nucleus"/>
    <property type="evidence" value="ECO:0007669"/>
    <property type="project" value="TreeGrafter"/>
</dbReference>
<evidence type="ECO:0000256" key="9">
    <source>
        <dbReference type="ARBA" id="ARBA00023136"/>
    </source>
</evidence>
<evidence type="ECO:0000256" key="2">
    <source>
        <dbReference type="ARBA" id="ARBA00008311"/>
    </source>
</evidence>
<dbReference type="GO" id="GO:0003676">
    <property type="term" value="F:nucleic acid binding"/>
    <property type="evidence" value="ECO:0007669"/>
    <property type="project" value="TreeGrafter"/>
</dbReference>
<keyword evidence="15" id="KW-1185">Reference proteome</keyword>